<dbReference type="PANTHER" id="PTHR42878:SF7">
    <property type="entry name" value="SENSOR HISTIDINE KINASE GLRK"/>
    <property type="match status" value="1"/>
</dbReference>
<evidence type="ECO:0000256" key="1">
    <source>
        <dbReference type="ARBA" id="ARBA00000085"/>
    </source>
</evidence>
<evidence type="ECO:0000256" key="13">
    <source>
        <dbReference type="ARBA" id="ARBA00039401"/>
    </source>
</evidence>
<evidence type="ECO:0000256" key="15">
    <source>
        <dbReference type="SAM" id="Phobius"/>
    </source>
</evidence>
<dbReference type="RefSeq" id="WP_076705115.1">
    <property type="nucleotide sequence ID" value="NZ_MRDE01000074.1"/>
</dbReference>
<dbReference type="Pfam" id="PF17203">
    <property type="entry name" value="sCache_3_2"/>
    <property type="match status" value="1"/>
</dbReference>
<evidence type="ECO:0000256" key="4">
    <source>
        <dbReference type="ARBA" id="ARBA00022475"/>
    </source>
</evidence>
<dbReference type="InterPro" id="IPR005467">
    <property type="entry name" value="His_kinase_dom"/>
</dbReference>
<dbReference type="GO" id="GO:0007234">
    <property type="term" value="P:osmosensory signaling via phosphorelay pathway"/>
    <property type="evidence" value="ECO:0007669"/>
    <property type="project" value="TreeGrafter"/>
</dbReference>
<evidence type="ECO:0000256" key="8">
    <source>
        <dbReference type="ARBA" id="ARBA00022777"/>
    </source>
</evidence>
<keyword evidence="9" id="KW-0067">ATP-binding</keyword>
<comment type="catalytic activity">
    <reaction evidence="1">
        <text>ATP + protein L-histidine = ADP + protein N-phospho-L-histidine.</text>
        <dbReference type="EC" id="2.7.13.3"/>
    </reaction>
</comment>
<keyword evidence="6 15" id="KW-0812">Transmembrane</keyword>
<dbReference type="AlphaFoldDB" id="A0A1R1L7D1"/>
<dbReference type="Gene3D" id="3.30.565.10">
    <property type="entry name" value="Histidine kinase-like ATPase, C-terminal domain"/>
    <property type="match status" value="1"/>
</dbReference>
<keyword evidence="5" id="KW-0808">Transferase</keyword>
<evidence type="ECO:0000256" key="3">
    <source>
        <dbReference type="ARBA" id="ARBA00012438"/>
    </source>
</evidence>
<evidence type="ECO:0000256" key="7">
    <source>
        <dbReference type="ARBA" id="ARBA00022741"/>
    </source>
</evidence>
<comment type="caution">
    <text evidence="17">The sequence shown here is derived from an EMBL/GenBank/DDBJ whole genome shotgun (WGS) entry which is preliminary data.</text>
</comment>
<dbReference type="InterPro" id="IPR033463">
    <property type="entry name" value="sCache_3"/>
</dbReference>
<feature type="transmembrane region" description="Helical" evidence="15">
    <location>
        <begin position="6"/>
        <end position="30"/>
    </location>
</feature>
<dbReference type="EC" id="2.7.13.3" evidence="3"/>
<dbReference type="PROSITE" id="PS50109">
    <property type="entry name" value="HIS_KIN"/>
    <property type="match status" value="1"/>
</dbReference>
<keyword evidence="8" id="KW-0418">Kinase</keyword>
<dbReference type="PRINTS" id="PR00344">
    <property type="entry name" value="BCTRLSENSOR"/>
</dbReference>
<evidence type="ECO:0000256" key="10">
    <source>
        <dbReference type="ARBA" id="ARBA00022989"/>
    </source>
</evidence>
<dbReference type="InterPro" id="IPR050351">
    <property type="entry name" value="BphY/WalK/GraS-like"/>
</dbReference>
<comment type="subcellular location">
    <subcellularLocation>
        <location evidence="2">Cell membrane</location>
        <topology evidence="2">Multi-pass membrane protein</topology>
    </subcellularLocation>
</comment>
<dbReference type="GO" id="GO:0030295">
    <property type="term" value="F:protein kinase activator activity"/>
    <property type="evidence" value="ECO:0007669"/>
    <property type="project" value="TreeGrafter"/>
</dbReference>
<evidence type="ECO:0000256" key="11">
    <source>
        <dbReference type="ARBA" id="ARBA00023012"/>
    </source>
</evidence>
<dbReference type="SMART" id="SM00387">
    <property type="entry name" value="HATPase_c"/>
    <property type="match status" value="1"/>
</dbReference>
<dbReference type="InterPro" id="IPR036890">
    <property type="entry name" value="HATPase_C_sf"/>
</dbReference>
<dbReference type="Gene3D" id="3.30.450.20">
    <property type="entry name" value="PAS domain"/>
    <property type="match status" value="2"/>
</dbReference>
<dbReference type="InterPro" id="IPR003594">
    <property type="entry name" value="HATPase_dom"/>
</dbReference>
<evidence type="ECO:0000256" key="6">
    <source>
        <dbReference type="ARBA" id="ARBA00022692"/>
    </source>
</evidence>
<dbReference type="GO" id="GO:0000156">
    <property type="term" value="F:phosphorelay response regulator activity"/>
    <property type="evidence" value="ECO:0007669"/>
    <property type="project" value="TreeGrafter"/>
</dbReference>
<dbReference type="Proteomes" id="UP000187085">
    <property type="component" value="Unassembled WGS sequence"/>
</dbReference>
<dbReference type="OrthoDB" id="9792686at2"/>
<accession>A0A1R1L7D1</accession>
<dbReference type="GO" id="GO:0005886">
    <property type="term" value="C:plasma membrane"/>
    <property type="evidence" value="ECO:0007669"/>
    <property type="project" value="UniProtKB-SubCell"/>
</dbReference>
<dbReference type="Pfam" id="PF14689">
    <property type="entry name" value="SPOB_a"/>
    <property type="match status" value="1"/>
</dbReference>
<evidence type="ECO:0000256" key="2">
    <source>
        <dbReference type="ARBA" id="ARBA00004651"/>
    </source>
</evidence>
<feature type="compositionally biased region" description="Low complexity" evidence="14">
    <location>
        <begin position="545"/>
        <end position="561"/>
    </location>
</feature>
<dbReference type="InterPro" id="IPR004358">
    <property type="entry name" value="Sig_transdc_His_kin-like_C"/>
</dbReference>
<feature type="compositionally biased region" description="Basic and acidic residues" evidence="14">
    <location>
        <begin position="571"/>
        <end position="584"/>
    </location>
</feature>
<dbReference type="GO" id="GO:0004673">
    <property type="term" value="F:protein histidine kinase activity"/>
    <property type="evidence" value="ECO:0007669"/>
    <property type="project" value="UniProtKB-EC"/>
</dbReference>
<evidence type="ECO:0000259" key="16">
    <source>
        <dbReference type="PROSITE" id="PS50109"/>
    </source>
</evidence>
<dbReference type="STRING" id="554083.BKD30_12620"/>
<keyword evidence="18" id="KW-1185">Reference proteome</keyword>
<evidence type="ECO:0000256" key="14">
    <source>
        <dbReference type="SAM" id="MobiDB-lite"/>
    </source>
</evidence>
<dbReference type="SUPFAM" id="SSF55874">
    <property type="entry name" value="ATPase domain of HSP90 chaperone/DNA topoisomerase II/histidine kinase"/>
    <property type="match status" value="1"/>
</dbReference>
<sequence>MHPWSIAQRLFAGQLLFIICATVLVSWAVVTNSRDTLTRQVAERMSTTAVTLADSPFVLEGLQGRIAGDRLRAYTAEVSSQAGLDFITVMRPDRTRLTHPNPAEIGGRYIGTIEPALRGQVFTETYTGTLGPSVRAIAPVRDGTGAVVGMVAVGQTTASVESTALGQLPAIVAVAALFAAAGAIVSIALHRYLTRVTFGQGPEQLARMVVVFDAALHSVDDGLVLTDDAQHVLLYNDVAADLLGLSPTGNGARPVPIADVDLPPSIAELVRTGRRCEDEVHVAGSRILVVTQRDALSTERTGPFRRPGRRIGRLLTVRDHTELTAIAGELQTTRTLSDALRAQTHEHANQLHTVLTLLELGRPHEAAELIAGELAGTIAGAGSADPAVAAVVPEPRTGALLAAKAAQGRERGVDVTVEADTGFQPTDREATALLTVLGNLIDNALDAAAGAEPAGRWVHVALGGGDGRLEVSVADGAAALTAEDVDRIFTRGYSTKPAAPGQPSTAGRGVGLALVRQAVASLGGDIEVDVRDGTMFTVAVPQRPAPGTGSSTTTGAGASDGDAARGIVADPEAHANDAGEVRLP</sequence>
<organism evidence="17 18">
    <name type="scientific">Tersicoccus phoenicis</name>
    <dbReference type="NCBI Taxonomy" id="554083"/>
    <lineage>
        <taxon>Bacteria</taxon>
        <taxon>Bacillati</taxon>
        <taxon>Actinomycetota</taxon>
        <taxon>Actinomycetes</taxon>
        <taxon>Micrococcales</taxon>
        <taxon>Micrococcaceae</taxon>
        <taxon>Tersicoccus</taxon>
    </lineage>
</organism>
<name>A0A1R1L7D1_9MICC</name>
<evidence type="ECO:0000256" key="5">
    <source>
        <dbReference type="ARBA" id="ARBA00022679"/>
    </source>
</evidence>
<protein>
    <recommendedName>
        <fullName evidence="13">Sensor-like histidine kinase SenX3</fullName>
        <ecNumber evidence="3">2.7.13.3</ecNumber>
    </recommendedName>
</protein>
<dbReference type="GO" id="GO:0005524">
    <property type="term" value="F:ATP binding"/>
    <property type="evidence" value="ECO:0007669"/>
    <property type="project" value="UniProtKB-KW"/>
</dbReference>
<keyword evidence="11" id="KW-0902">Two-component regulatory system</keyword>
<keyword evidence="7" id="KW-0547">Nucleotide-binding</keyword>
<gene>
    <name evidence="17" type="ORF">BKD30_12620</name>
</gene>
<feature type="region of interest" description="Disordered" evidence="14">
    <location>
        <begin position="540"/>
        <end position="584"/>
    </location>
</feature>
<keyword evidence="12 15" id="KW-0472">Membrane</keyword>
<feature type="transmembrane region" description="Helical" evidence="15">
    <location>
        <begin position="168"/>
        <end position="189"/>
    </location>
</feature>
<dbReference type="InterPro" id="IPR039506">
    <property type="entry name" value="SPOB_a"/>
</dbReference>
<evidence type="ECO:0000313" key="18">
    <source>
        <dbReference type="Proteomes" id="UP000187085"/>
    </source>
</evidence>
<proteinExistence type="predicted"/>
<dbReference type="PANTHER" id="PTHR42878">
    <property type="entry name" value="TWO-COMPONENT HISTIDINE KINASE"/>
    <property type="match status" value="1"/>
</dbReference>
<reference evidence="17 18" key="1">
    <citation type="submission" date="2016-12" db="EMBL/GenBank/DDBJ databases">
        <title>Draft genome of Tersicoccus phoenicis 1P05MA.</title>
        <authorList>
            <person name="Nakajima Y."/>
            <person name="Yoshizawa S."/>
            <person name="Nakamura K."/>
            <person name="Ogura Y."/>
            <person name="Hayashi T."/>
            <person name="Kogure K."/>
        </authorList>
    </citation>
    <scope>NUCLEOTIDE SEQUENCE [LARGE SCALE GENOMIC DNA]</scope>
    <source>
        <strain evidence="17 18">1p05MA</strain>
    </source>
</reference>
<feature type="domain" description="Histidine kinase" evidence="16">
    <location>
        <begin position="409"/>
        <end position="544"/>
    </location>
</feature>
<dbReference type="SUPFAM" id="SSF103190">
    <property type="entry name" value="Sensory domain-like"/>
    <property type="match status" value="1"/>
</dbReference>
<dbReference type="Pfam" id="PF02518">
    <property type="entry name" value="HATPase_c"/>
    <property type="match status" value="1"/>
</dbReference>
<evidence type="ECO:0000256" key="9">
    <source>
        <dbReference type="ARBA" id="ARBA00022840"/>
    </source>
</evidence>
<dbReference type="InterPro" id="IPR029151">
    <property type="entry name" value="Sensor-like_sf"/>
</dbReference>
<dbReference type="EMBL" id="MRDE01000074">
    <property type="protein sequence ID" value="OMH23460.1"/>
    <property type="molecule type" value="Genomic_DNA"/>
</dbReference>
<keyword evidence="10 15" id="KW-1133">Transmembrane helix</keyword>
<keyword evidence="4" id="KW-1003">Cell membrane</keyword>
<evidence type="ECO:0000313" key="17">
    <source>
        <dbReference type="EMBL" id="OMH23460.1"/>
    </source>
</evidence>
<evidence type="ECO:0000256" key="12">
    <source>
        <dbReference type="ARBA" id="ARBA00023136"/>
    </source>
</evidence>